<protein>
    <recommendedName>
        <fullName evidence="4">DUF1754-domain-containing protein</fullName>
    </recommendedName>
</protein>
<feature type="compositionally biased region" description="Low complexity" evidence="1">
    <location>
        <begin position="33"/>
        <end position="44"/>
    </location>
</feature>
<sequence>MPDDYSSTGGGLKLKGAGTGAGISKKKKKKKNTAITNTSTSTAGLDTALQKALKDEDTLETKTSGEVSRKGDAENCSDGLSEEQLRTLEPRDQTGKTASERAHEEMRRRRLNDRLKREGVKTHKERVEELNRYLSTLSEHHDMPRIGPG</sequence>
<dbReference type="InterPro" id="IPR013865">
    <property type="entry name" value="FAM32A"/>
</dbReference>
<dbReference type="Pfam" id="PF08555">
    <property type="entry name" value="FAM32A"/>
    <property type="match status" value="1"/>
</dbReference>
<proteinExistence type="predicted"/>
<dbReference type="EMBL" id="VIGI01000001">
    <property type="protein sequence ID" value="KAB8304198.1"/>
    <property type="molecule type" value="Genomic_DNA"/>
</dbReference>
<accession>A0A5N6KKK6</accession>
<dbReference type="PANTHER" id="PTHR13282:SF6">
    <property type="entry name" value="PROTEIN FAM32A"/>
    <property type="match status" value="1"/>
</dbReference>
<evidence type="ECO:0000313" key="2">
    <source>
        <dbReference type="EMBL" id="KAB8304198.1"/>
    </source>
</evidence>
<name>A0A5N6KKK6_MONLA</name>
<dbReference type="GO" id="GO:0005730">
    <property type="term" value="C:nucleolus"/>
    <property type="evidence" value="ECO:0007669"/>
    <property type="project" value="TreeGrafter"/>
</dbReference>
<feature type="compositionally biased region" description="Basic and acidic residues" evidence="1">
    <location>
        <begin position="83"/>
        <end position="109"/>
    </location>
</feature>
<evidence type="ECO:0000256" key="1">
    <source>
        <dbReference type="SAM" id="MobiDB-lite"/>
    </source>
</evidence>
<feature type="compositionally biased region" description="Gly residues" evidence="1">
    <location>
        <begin position="8"/>
        <end position="21"/>
    </location>
</feature>
<comment type="caution">
    <text evidence="2">The sequence shown here is derived from an EMBL/GenBank/DDBJ whole genome shotgun (WGS) entry which is preliminary data.</text>
</comment>
<dbReference type="PANTHER" id="PTHR13282">
    <property type="entry name" value="PROTEIN FAM32A"/>
    <property type="match status" value="1"/>
</dbReference>
<organism evidence="2 3">
    <name type="scientific">Monilinia laxa</name>
    <name type="common">Brown rot fungus</name>
    <name type="synonym">Sclerotinia laxa</name>
    <dbReference type="NCBI Taxonomy" id="61186"/>
    <lineage>
        <taxon>Eukaryota</taxon>
        <taxon>Fungi</taxon>
        <taxon>Dikarya</taxon>
        <taxon>Ascomycota</taxon>
        <taxon>Pezizomycotina</taxon>
        <taxon>Leotiomycetes</taxon>
        <taxon>Helotiales</taxon>
        <taxon>Sclerotiniaceae</taxon>
        <taxon>Monilinia</taxon>
    </lineage>
</organism>
<reference evidence="2 3" key="1">
    <citation type="submission" date="2019-06" db="EMBL/GenBank/DDBJ databases">
        <title>Genome Sequence of the Brown Rot Fungal Pathogen Monilinia laxa.</title>
        <authorList>
            <person name="De Miccolis Angelini R.M."/>
            <person name="Landi L."/>
            <person name="Abate D."/>
            <person name="Pollastro S."/>
            <person name="Romanazzi G."/>
            <person name="Faretra F."/>
        </authorList>
    </citation>
    <scope>NUCLEOTIDE SEQUENCE [LARGE SCALE GENOMIC DNA]</scope>
    <source>
        <strain evidence="2 3">Mlax316</strain>
    </source>
</reference>
<dbReference type="AlphaFoldDB" id="A0A5N6KKK6"/>
<dbReference type="Proteomes" id="UP000326757">
    <property type="component" value="Unassembled WGS sequence"/>
</dbReference>
<evidence type="ECO:0008006" key="4">
    <source>
        <dbReference type="Google" id="ProtNLM"/>
    </source>
</evidence>
<gene>
    <name evidence="2" type="ORF">EYC80_003616</name>
</gene>
<keyword evidence="3" id="KW-1185">Reference proteome</keyword>
<evidence type="ECO:0000313" key="3">
    <source>
        <dbReference type="Proteomes" id="UP000326757"/>
    </source>
</evidence>
<feature type="region of interest" description="Disordered" evidence="1">
    <location>
        <begin position="1"/>
        <end position="109"/>
    </location>
</feature>
<dbReference type="OrthoDB" id="205403at2759"/>